<name>A0A8S5UC65_9CAUD</name>
<evidence type="ECO:0000313" key="1">
    <source>
        <dbReference type="EMBL" id="DAF91958.1"/>
    </source>
</evidence>
<dbReference type="EMBL" id="BK016062">
    <property type="protein sequence ID" value="DAF91958.1"/>
    <property type="molecule type" value="Genomic_DNA"/>
</dbReference>
<accession>A0A8S5UC65</accession>
<proteinExistence type="predicted"/>
<protein>
    <submittedName>
        <fullName evidence="1">Uncharacterized protein</fullName>
    </submittedName>
</protein>
<organism evidence="1">
    <name type="scientific">Podoviridae sp. ctZkC8</name>
    <dbReference type="NCBI Taxonomy" id="2825259"/>
    <lineage>
        <taxon>Viruses</taxon>
        <taxon>Duplodnaviria</taxon>
        <taxon>Heunggongvirae</taxon>
        <taxon>Uroviricota</taxon>
        <taxon>Caudoviricetes</taxon>
    </lineage>
</organism>
<reference evidence="1" key="1">
    <citation type="journal article" date="2021" name="Proc. Natl. Acad. Sci. U.S.A.">
        <title>A Catalog of Tens of Thousands of Viruses from Human Metagenomes Reveals Hidden Associations with Chronic Diseases.</title>
        <authorList>
            <person name="Tisza M.J."/>
            <person name="Buck C.B."/>
        </authorList>
    </citation>
    <scope>NUCLEOTIDE SEQUENCE</scope>
    <source>
        <strain evidence="1">CtZkC8</strain>
    </source>
</reference>
<sequence length="36" mass="4460">MITHLYINSSLERLKMPLNRFLKKFSRYMLTMLEKL</sequence>